<sequence>MKTLLAFSAVAMLLSGCVGYGPDRGYGYQESYGYRDGYRYRDRDPADRYRQDRRFDERGRGWSTNGERGNQDPRFDDSGRGWKPDGSGYQR</sequence>
<gene>
    <name evidence="2" type="ORF">ACFSW6_19015</name>
</gene>
<dbReference type="Proteomes" id="UP001597463">
    <property type="component" value="Unassembled WGS sequence"/>
</dbReference>
<accession>A0ABW5URB0</accession>
<keyword evidence="3" id="KW-1185">Reference proteome</keyword>
<name>A0ABW5URB0_9BURK</name>
<feature type="compositionally biased region" description="Basic and acidic residues" evidence="1">
    <location>
        <begin position="36"/>
        <end position="60"/>
    </location>
</feature>
<evidence type="ECO:0000313" key="2">
    <source>
        <dbReference type="EMBL" id="MFD2756167.1"/>
    </source>
</evidence>
<evidence type="ECO:0000256" key="1">
    <source>
        <dbReference type="SAM" id="MobiDB-lite"/>
    </source>
</evidence>
<dbReference type="PROSITE" id="PS51257">
    <property type="entry name" value="PROKAR_LIPOPROTEIN"/>
    <property type="match status" value="1"/>
</dbReference>
<protein>
    <recommendedName>
        <fullName evidence="4">Lipoprotein</fullName>
    </recommendedName>
</protein>
<organism evidence="2 3">
    <name type="scientific">Comamonas terrae</name>
    <dbReference type="NCBI Taxonomy" id="673548"/>
    <lineage>
        <taxon>Bacteria</taxon>
        <taxon>Pseudomonadati</taxon>
        <taxon>Pseudomonadota</taxon>
        <taxon>Betaproteobacteria</taxon>
        <taxon>Burkholderiales</taxon>
        <taxon>Comamonadaceae</taxon>
        <taxon>Comamonas</taxon>
    </lineage>
</organism>
<comment type="caution">
    <text evidence="2">The sequence shown here is derived from an EMBL/GenBank/DDBJ whole genome shotgun (WGS) entry which is preliminary data.</text>
</comment>
<feature type="compositionally biased region" description="Basic and acidic residues" evidence="1">
    <location>
        <begin position="69"/>
        <end position="83"/>
    </location>
</feature>
<proteinExistence type="predicted"/>
<reference evidence="3" key="1">
    <citation type="journal article" date="2019" name="Int. J. Syst. Evol. Microbiol.">
        <title>The Global Catalogue of Microorganisms (GCM) 10K type strain sequencing project: providing services to taxonomists for standard genome sequencing and annotation.</title>
        <authorList>
            <consortium name="The Broad Institute Genomics Platform"/>
            <consortium name="The Broad Institute Genome Sequencing Center for Infectious Disease"/>
            <person name="Wu L."/>
            <person name="Ma J."/>
        </authorList>
    </citation>
    <scope>NUCLEOTIDE SEQUENCE [LARGE SCALE GENOMIC DNA]</scope>
    <source>
        <strain evidence="3">TISTR 1906</strain>
    </source>
</reference>
<dbReference type="EMBL" id="JBHUMV010000009">
    <property type="protein sequence ID" value="MFD2756167.1"/>
    <property type="molecule type" value="Genomic_DNA"/>
</dbReference>
<dbReference type="RefSeq" id="WP_157082191.1">
    <property type="nucleotide sequence ID" value="NZ_BCNT01000020.1"/>
</dbReference>
<evidence type="ECO:0000313" key="3">
    <source>
        <dbReference type="Proteomes" id="UP001597463"/>
    </source>
</evidence>
<feature type="region of interest" description="Disordered" evidence="1">
    <location>
        <begin position="20"/>
        <end position="91"/>
    </location>
</feature>
<evidence type="ECO:0008006" key="4">
    <source>
        <dbReference type="Google" id="ProtNLM"/>
    </source>
</evidence>